<feature type="compositionally biased region" description="Low complexity" evidence="2">
    <location>
        <begin position="293"/>
        <end position="329"/>
    </location>
</feature>
<name>A0A3M7LYE7_9PLEO</name>
<gene>
    <name evidence="3" type="ORF">GMOD_00001162</name>
</gene>
<dbReference type="AlphaFoldDB" id="A0A3M7LYE7"/>
<feature type="compositionally biased region" description="Basic and acidic residues" evidence="2">
    <location>
        <begin position="486"/>
        <end position="496"/>
    </location>
</feature>
<feature type="region of interest" description="Disordered" evidence="2">
    <location>
        <begin position="293"/>
        <end position="330"/>
    </location>
</feature>
<evidence type="ECO:0000256" key="2">
    <source>
        <dbReference type="SAM" id="MobiDB-lite"/>
    </source>
</evidence>
<dbReference type="OrthoDB" id="3694213at2759"/>
<feature type="coiled-coil region" evidence="1">
    <location>
        <begin position="197"/>
        <end position="269"/>
    </location>
</feature>
<reference evidence="3 4" key="1">
    <citation type="journal article" date="2014" name="PLoS ONE">
        <title>De novo Genome Assembly of the Fungal Plant Pathogen Pyrenophora semeniperda.</title>
        <authorList>
            <person name="Soliai M.M."/>
            <person name="Meyer S.E."/>
            <person name="Udall J.A."/>
            <person name="Elzinga D.E."/>
            <person name="Hermansen R.A."/>
            <person name="Bodily P.M."/>
            <person name="Hart A.A."/>
            <person name="Coleman C.E."/>
        </authorList>
    </citation>
    <scope>NUCLEOTIDE SEQUENCE [LARGE SCALE GENOMIC DNA]</scope>
    <source>
        <strain evidence="3 4">CCB06</strain>
        <tissue evidence="3">Mycelium</tissue>
    </source>
</reference>
<accession>A0A3M7LYE7</accession>
<feature type="compositionally biased region" description="Polar residues" evidence="2">
    <location>
        <begin position="409"/>
        <end position="419"/>
    </location>
</feature>
<protein>
    <submittedName>
        <fullName evidence="3">Uncharacterized protein</fullName>
    </submittedName>
</protein>
<sequence>MSTEGSLAPKMLGSNVMTITKTVRYTAKPISTAVSSGLSASPLLRSIVPSTLLKNATAAYTTVRKSNVAADLSAMNWALGMTIATGLGVAIVRNAHRTPPIPTGLDASRWRKLLHSIRSWLHQKLKSNCNLRRELEDARRAVQEEERQQVTVIPRSAMTEDQVERHNNATVNAIALGAEIRQMQAENVSLHQQLEASAHSEDELMQSQAEIDMLRKELQARDKAHRDELRRLHKKLAVAKPAKNTYEELDQLVDEELEAERRADGADQRQLDWTIIEKGLDIKASPPLVPSSPLLPSSSVSENEQVPIVSTPRISPTPSSSSASGKRPGCTASIERKLESLNRLISSANSSANSKRPRDFDDAQDTPVPSKKARRTCQSDRVFTPGGRPSIKLRMPRLKPNEATLWCQSSRDNTLASSSKNEKAIQGDEADMLVTTIKIEPEESLPKSQEASRPSSTDNHHRRSNTPALVNSPVRRSTRLAGNTKDLSEKALRERSASPQKTTTARSKARSQSPTSSKPTGVTKTPARQTRSVSPKKMDAVKSAAALPKKRN</sequence>
<evidence type="ECO:0000313" key="4">
    <source>
        <dbReference type="Proteomes" id="UP000265663"/>
    </source>
</evidence>
<evidence type="ECO:0000256" key="1">
    <source>
        <dbReference type="SAM" id="Coils"/>
    </source>
</evidence>
<proteinExistence type="predicted"/>
<keyword evidence="1" id="KW-0175">Coiled coil</keyword>
<dbReference type="Proteomes" id="UP000265663">
    <property type="component" value="Unassembled WGS sequence"/>
</dbReference>
<feature type="region of interest" description="Disordered" evidence="2">
    <location>
        <begin position="409"/>
        <end position="552"/>
    </location>
</feature>
<feature type="compositionally biased region" description="Polar residues" evidence="2">
    <location>
        <begin position="497"/>
        <end position="533"/>
    </location>
</feature>
<keyword evidence="4" id="KW-1185">Reference proteome</keyword>
<feature type="compositionally biased region" description="Polar residues" evidence="2">
    <location>
        <begin position="446"/>
        <end position="457"/>
    </location>
</feature>
<feature type="region of interest" description="Disordered" evidence="2">
    <location>
        <begin position="348"/>
        <end position="394"/>
    </location>
</feature>
<evidence type="ECO:0000313" key="3">
    <source>
        <dbReference type="EMBL" id="RMZ67263.1"/>
    </source>
</evidence>
<organism evidence="3 4">
    <name type="scientific">Pyrenophora seminiperda CCB06</name>
    <dbReference type="NCBI Taxonomy" id="1302712"/>
    <lineage>
        <taxon>Eukaryota</taxon>
        <taxon>Fungi</taxon>
        <taxon>Dikarya</taxon>
        <taxon>Ascomycota</taxon>
        <taxon>Pezizomycotina</taxon>
        <taxon>Dothideomycetes</taxon>
        <taxon>Pleosporomycetidae</taxon>
        <taxon>Pleosporales</taxon>
        <taxon>Pleosporineae</taxon>
        <taxon>Pleosporaceae</taxon>
        <taxon>Pyrenophora</taxon>
    </lineage>
</organism>
<dbReference type="EMBL" id="KE747810">
    <property type="protein sequence ID" value="RMZ67263.1"/>
    <property type="molecule type" value="Genomic_DNA"/>
</dbReference>